<evidence type="ECO:0000256" key="5">
    <source>
        <dbReference type="ARBA" id="ARBA00023016"/>
    </source>
</evidence>
<dbReference type="GO" id="GO:0006457">
    <property type="term" value="P:protein folding"/>
    <property type="evidence" value="ECO:0007669"/>
    <property type="project" value="InterPro"/>
</dbReference>
<keyword evidence="6 10" id="KW-0143">Chaperone</keyword>
<dbReference type="Pfam" id="PF01025">
    <property type="entry name" value="GrpE"/>
    <property type="match status" value="1"/>
</dbReference>
<accession>V2Y6R4</accession>
<dbReference type="PANTHER" id="PTHR21237">
    <property type="entry name" value="GRPE PROTEIN"/>
    <property type="match status" value="1"/>
</dbReference>
<dbReference type="FunFam" id="2.30.22.10:FF:000001">
    <property type="entry name" value="Protein GrpE"/>
    <property type="match status" value="1"/>
</dbReference>
<evidence type="ECO:0000256" key="10">
    <source>
        <dbReference type="HAMAP-Rule" id="MF_01151"/>
    </source>
</evidence>
<comment type="subcellular location">
    <subcellularLocation>
        <location evidence="1 10">Cytoplasm</location>
    </subcellularLocation>
</comment>
<keyword evidence="15" id="KW-1185">Reference proteome</keyword>
<gene>
    <name evidence="10" type="primary">grpE</name>
    <name evidence="14" type="ORF">GCWU0000282_000312</name>
</gene>
<sequence length="202" mass="23289">MTHRERWETVKVKKKHSEKEAEKVNTEVVEENETVSEGSLDEKELNKVKEEREASKEEEYKKKIDDLNDRVMRQMAEFDNYRKRTEKEKSQMFDLGAKGIVEKILPVIDNFERGLASLSDEEKEGAFAQGIDKVYKQLMQCLMDAGVAPIEAVGKEFNPEIHNAVMHGEDESLGENIVAEEMQKGYMYKESVVRPSMVKVVN</sequence>
<dbReference type="GO" id="GO:0000774">
    <property type="term" value="F:adenyl-nucleotide exchange factor activity"/>
    <property type="evidence" value="ECO:0007669"/>
    <property type="project" value="InterPro"/>
</dbReference>
<dbReference type="InterPro" id="IPR013805">
    <property type="entry name" value="GrpE_CC"/>
</dbReference>
<dbReference type="HAMAP" id="MF_01151">
    <property type="entry name" value="GrpE"/>
    <property type="match status" value="1"/>
</dbReference>
<dbReference type="Proteomes" id="UP000018227">
    <property type="component" value="Unassembled WGS sequence"/>
</dbReference>
<feature type="compositionally biased region" description="Basic and acidic residues" evidence="13">
    <location>
        <begin position="40"/>
        <end position="61"/>
    </location>
</feature>
<evidence type="ECO:0000256" key="9">
    <source>
        <dbReference type="ARBA" id="ARBA00076414"/>
    </source>
</evidence>
<dbReference type="eggNOG" id="COG0576">
    <property type="taxonomic scope" value="Bacteria"/>
</dbReference>
<comment type="function">
    <text evidence="7 10 11">Participates actively in the response to hyperosmotic and heat shock by preventing the aggregation of stress-denatured proteins, in association with DnaK and GrpE. It is the nucleotide exchange factor for DnaK and may function as a thermosensor. Unfolded proteins bind initially to DnaJ; upon interaction with the DnaJ-bound protein, DnaK hydrolyzes its bound ATP, resulting in the formation of a stable complex. GrpE releases ADP from DnaK; ATP binding to DnaK triggers the release of the substrate protein, thus completing the reaction cycle. Several rounds of ATP-dependent interactions between DnaJ, DnaK and GrpE are required for fully efficient folding.</text>
</comment>
<dbReference type="GO" id="GO:0005737">
    <property type="term" value="C:cytoplasm"/>
    <property type="evidence" value="ECO:0007669"/>
    <property type="project" value="UniProtKB-SubCell"/>
</dbReference>
<evidence type="ECO:0000313" key="14">
    <source>
        <dbReference type="EMBL" id="ESL04598.1"/>
    </source>
</evidence>
<dbReference type="PROSITE" id="PS01071">
    <property type="entry name" value="GRPE"/>
    <property type="match status" value="1"/>
</dbReference>
<dbReference type="PANTHER" id="PTHR21237:SF23">
    <property type="entry name" value="GRPE PROTEIN HOMOLOG, MITOCHONDRIAL"/>
    <property type="match status" value="1"/>
</dbReference>
<comment type="caution">
    <text evidence="14">The sequence shown here is derived from an EMBL/GenBank/DDBJ whole genome shotgun (WGS) entry which is preliminary data.</text>
</comment>
<evidence type="ECO:0000256" key="6">
    <source>
        <dbReference type="ARBA" id="ARBA00023186"/>
    </source>
</evidence>
<protein>
    <recommendedName>
        <fullName evidence="8 10">Protein GrpE</fullName>
    </recommendedName>
    <alternativeName>
        <fullName evidence="9 10">HSP-70 cofactor</fullName>
    </alternativeName>
</protein>
<dbReference type="NCBIfam" id="NF010738">
    <property type="entry name" value="PRK14140.1"/>
    <property type="match status" value="1"/>
</dbReference>
<name>V2Y6R4_9FIRM</name>
<evidence type="ECO:0000313" key="15">
    <source>
        <dbReference type="Proteomes" id="UP000018227"/>
    </source>
</evidence>
<dbReference type="Gene3D" id="2.30.22.10">
    <property type="entry name" value="Head domain of nucleotide exchange factor GrpE"/>
    <property type="match status" value="1"/>
</dbReference>
<evidence type="ECO:0000256" key="11">
    <source>
        <dbReference type="RuleBase" id="RU000639"/>
    </source>
</evidence>
<evidence type="ECO:0000256" key="4">
    <source>
        <dbReference type="ARBA" id="ARBA00022490"/>
    </source>
</evidence>
<dbReference type="InterPro" id="IPR009012">
    <property type="entry name" value="GrpE_head"/>
</dbReference>
<keyword evidence="5 10" id="KW-0346">Stress response</keyword>
<dbReference type="EMBL" id="ACIL03000003">
    <property type="protein sequence ID" value="ESL04598.1"/>
    <property type="molecule type" value="Genomic_DNA"/>
</dbReference>
<evidence type="ECO:0000256" key="7">
    <source>
        <dbReference type="ARBA" id="ARBA00053401"/>
    </source>
</evidence>
<reference evidence="14 15" key="1">
    <citation type="submission" date="2013-06" db="EMBL/GenBank/DDBJ databases">
        <authorList>
            <person name="Weinstock G."/>
            <person name="Sodergren E."/>
            <person name="Clifton S."/>
            <person name="Fulton L."/>
            <person name="Fulton B."/>
            <person name="Courtney L."/>
            <person name="Fronick C."/>
            <person name="Harrison M."/>
            <person name="Strong C."/>
            <person name="Farmer C."/>
            <person name="Delahaunty K."/>
            <person name="Markovic C."/>
            <person name="Hall O."/>
            <person name="Minx P."/>
            <person name="Tomlinson C."/>
            <person name="Mitreva M."/>
            <person name="Nelson J."/>
            <person name="Hou S."/>
            <person name="Wollam A."/>
            <person name="Pepin K.H."/>
            <person name="Johnson M."/>
            <person name="Bhonagiri V."/>
            <person name="Nash W.E."/>
            <person name="Warren W."/>
            <person name="Chinwalla A."/>
            <person name="Mardis E.R."/>
            <person name="Wilson R.K."/>
        </authorList>
    </citation>
    <scope>NUCLEOTIDE SEQUENCE [LARGE SCALE GENOMIC DNA]</scope>
    <source>
        <strain evidence="14 15">ATCC 51271</strain>
    </source>
</reference>
<proteinExistence type="inferred from homology"/>
<evidence type="ECO:0000256" key="12">
    <source>
        <dbReference type="RuleBase" id="RU004478"/>
    </source>
</evidence>
<feature type="compositionally biased region" description="Basic and acidic residues" evidence="13">
    <location>
        <begin position="1"/>
        <end position="25"/>
    </location>
</feature>
<dbReference type="OrthoDB" id="9812586at2"/>
<dbReference type="CDD" id="cd00446">
    <property type="entry name" value="GrpE"/>
    <property type="match status" value="1"/>
</dbReference>
<comment type="similarity">
    <text evidence="2 10 12">Belongs to the GrpE family.</text>
</comment>
<dbReference type="STRING" id="592026.GCWU0000282_000312"/>
<evidence type="ECO:0000256" key="13">
    <source>
        <dbReference type="SAM" id="MobiDB-lite"/>
    </source>
</evidence>
<dbReference type="InterPro" id="IPR000740">
    <property type="entry name" value="GrpE"/>
</dbReference>
<dbReference type="Gene3D" id="3.90.20.20">
    <property type="match status" value="1"/>
</dbReference>
<evidence type="ECO:0000256" key="2">
    <source>
        <dbReference type="ARBA" id="ARBA00009054"/>
    </source>
</evidence>
<dbReference type="GO" id="GO:0042803">
    <property type="term" value="F:protein homodimerization activity"/>
    <property type="evidence" value="ECO:0007669"/>
    <property type="project" value="InterPro"/>
</dbReference>
<dbReference type="GO" id="GO:0051082">
    <property type="term" value="F:unfolded protein binding"/>
    <property type="evidence" value="ECO:0007669"/>
    <property type="project" value="TreeGrafter"/>
</dbReference>
<evidence type="ECO:0000256" key="1">
    <source>
        <dbReference type="ARBA" id="ARBA00004496"/>
    </source>
</evidence>
<organism evidence="14 15">
    <name type="scientific">Catonella morbi ATCC 51271</name>
    <dbReference type="NCBI Taxonomy" id="592026"/>
    <lineage>
        <taxon>Bacteria</taxon>
        <taxon>Bacillati</taxon>
        <taxon>Bacillota</taxon>
        <taxon>Clostridia</taxon>
        <taxon>Lachnospirales</taxon>
        <taxon>Lachnospiraceae</taxon>
        <taxon>Catonella</taxon>
    </lineage>
</organism>
<feature type="region of interest" description="Disordered" evidence="13">
    <location>
        <begin position="1"/>
        <end position="61"/>
    </location>
</feature>
<dbReference type="HOGENOM" id="CLU_057217_6_3_9"/>
<evidence type="ECO:0000256" key="8">
    <source>
        <dbReference type="ARBA" id="ARBA00072274"/>
    </source>
</evidence>
<dbReference type="SUPFAM" id="SSF51064">
    <property type="entry name" value="Head domain of nucleotide exchange factor GrpE"/>
    <property type="match status" value="1"/>
</dbReference>
<evidence type="ECO:0000256" key="3">
    <source>
        <dbReference type="ARBA" id="ARBA00011738"/>
    </source>
</evidence>
<dbReference type="GO" id="GO:0051087">
    <property type="term" value="F:protein-folding chaperone binding"/>
    <property type="evidence" value="ECO:0007669"/>
    <property type="project" value="InterPro"/>
</dbReference>
<comment type="subunit">
    <text evidence="3 10">Homodimer.</text>
</comment>
<dbReference type="AlphaFoldDB" id="V2Y6R4"/>
<dbReference type="PRINTS" id="PR00773">
    <property type="entry name" value="GRPEPROTEIN"/>
</dbReference>
<dbReference type="SUPFAM" id="SSF58014">
    <property type="entry name" value="Coiled-coil domain of nucleotide exchange factor GrpE"/>
    <property type="match status" value="1"/>
</dbReference>
<keyword evidence="4 10" id="KW-0963">Cytoplasm</keyword>